<evidence type="ECO:0000256" key="3">
    <source>
        <dbReference type="ARBA" id="ARBA00023082"/>
    </source>
</evidence>
<feature type="compositionally biased region" description="Polar residues" evidence="5">
    <location>
        <begin position="1"/>
        <end position="10"/>
    </location>
</feature>
<keyword evidence="2" id="KW-0805">Transcription regulation</keyword>
<dbReference type="NCBIfam" id="TIGR02937">
    <property type="entry name" value="sigma70-ECF"/>
    <property type="match status" value="1"/>
</dbReference>
<dbReference type="EMBL" id="CP036281">
    <property type="protein sequence ID" value="QDU82436.1"/>
    <property type="molecule type" value="Genomic_DNA"/>
</dbReference>
<evidence type="ECO:0000313" key="9">
    <source>
        <dbReference type="Proteomes" id="UP000317178"/>
    </source>
</evidence>
<keyword evidence="3" id="KW-0731">Sigma factor</keyword>
<name>A0A518CT92_9PLAN</name>
<dbReference type="PANTHER" id="PTHR43133">
    <property type="entry name" value="RNA POLYMERASE ECF-TYPE SIGMA FACTO"/>
    <property type="match status" value="1"/>
</dbReference>
<dbReference type="GO" id="GO:0006352">
    <property type="term" value="P:DNA-templated transcription initiation"/>
    <property type="evidence" value="ECO:0007669"/>
    <property type="project" value="InterPro"/>
</dbReference>
<comment type="similarity">
    <text evidence="1">Belongs to the sigma-70 factor family. ECF subfamily.</text>
</comment>
<dbReference type="Gene3D" id="1.10.1740.10">
    <property type="match status" value="1"/>
</dbReference>
<dbReference type="OrthoDB" id="265297at2"/>
<dbReference type="InterPro" id="IPR039425">
    <property type="entry name" value="RNA_pol_sigma-70-like"/>
</dbReference>
<dbReference type="Pfam" id="PF04542">
    <property type="entry name" value="Sigma70_r2"/>
    <property type="match status" value="1"/>
</dbReference>
<gene>
    <name evidence="8" type="primary">rpoE_6</name>
    <name evidence="8" type="ORF">Pla110_41920</name>
</gene>
<accession>A0A518CT92</accession>
<feature type="domain" description="RNA polymerase sigma-70 region 2" evidence="6">
    <location>
        <begin position="32"/>
        <end position="101"/>
    </location>
</feature>
<dbReference type="GO" id="GO:0003677">
    <property type="term" value="F:DNA binding"/>
    <property type="evidence" value="ECO:0007669"/>
    <property type="project" value="InterPro"/>
</dbReference>
<dbReference type="PANTHER" id="PTHR43133:SF51">
    <property type="entry name" value="RNA POLYMERASE SIGMA FACTOR"/>
    <property type="match status" value="1"/>
</dbReference>
<dbReference type="InterPro" id="IPR013325">
    <property type="entry name" value="RNA_pol_sigma_r2"/>
</dbReference>
<organism evidence="8 9">
    <name type="scientific">Polystyrenella longa</name>
    <dbReference type="NCBI Taxonomy" id="2528007"/>
    <lineage>
        <taxon>Bacteria</taxon>
        <taxon>Pseudomonadati</taxon>
        <taxon>Planctomycetota</taxon>
        <taxon>Planctomycetia</taxon>
        <taxon>Planctomycetales</taxon>
        <taxon>Planctomycetaceae</taxon>
        <taxon>Polystyrenella</taxon>
    </lineage>
</organism>
<reference evidence="8 9" key="1">
    <citation type="submission" date="2019-02" db="EMBL/GenBank/DDBJ databases">
        <title>Deep-cultivation of Planctomycetes and their phenomic and genomic characterization uncovers novel biology.</title>
        <authorList>
            <person name="Wiegand S."/>
            <person name="Jogler M."/>
            <person name="Boedeker C."/>
            <person name="Pinto D."/>
            <person name="Vollmers J."/>
            <person name="Rivas-Marin E."/>
            <person name="Kohn T."/>
            <person name="Peeters S.H."/>
            <person name="Heuer A."/>
            <person name="Rast P."/>
            <person name="Oberbeckmann S."/>
            <person name="Bunk B."/>
            <person name="Jeske O."/>
            <person name="Meyerdierks A."/>
            <person name="Storesund J.E."/>
            <person name="Kallscheuer N."/>
            <person name="Luecker S."/>
            <person name="Lage O.M."/>
            <person name="Pohl T."/>
            <person name="Merkel B.J."/>
            <person name="Hornburger P."/>
            <person name="Mueller R.-W."/>
            <person name="Bruemmer F."/>
            <person name="Labrenz M."/>
            <person name="Spormann A.M."/>
            <person name="Op den Camp H."/>
            <person name="Overmann J."/>
            <person name="Amann R."/>
            <person name="Jetten M.S.M."/>
            <person name="Mascher T."/>
            <person name="Medema M.H."/>
            <person name="Devos D.P."/>
            <person name="Kaster A.-K."/>
            <person name="Ovreas L."/>
            <person name="Rohde M."/>
            <person name="Galperin M.Y."/>
            <person name="Jogler C."/>
        </authorList>
    </citation>
    <scope>NUCLEOTIDE SEQUENCE [LARGE SCALE GENOMIC DNA]</scope>
    <source>
        <strain evidence="8 9">Pla110</strain>
    </source>
</reference>
<dbReference type="InterPro" id="IPR013249">
    <property type="entry name" value="RNA_pol_sigma70_r4_t2"/>
</dbReference>
<dbReference type="KEGG" id="plon:Pla110_41920"/>
<keyword evidence="4" id="KW-0804">Transcription</keyword>
<evidence type="ECO:0000259" key="6">
    <source>
        <dbReference type="Pfam" id="PF04542"/>
    </source>
</evidence>
<dbReference type="InterPro" id="IPR014284">
    <property type="entry name" value="RNA_pol_sigma-70_dom"/>
</dbReference>
<evidence type="ECO:0000256" key="2">
    <source>
        <dbReference type="ARBA" id="ARBA00023015"/>
    </source>
</evidence>
<dbReference type="Pfam" id="PF08281">
    <property type="entry name" value="Sigma70_r4_2"/>
    <property type="match status" value="1"/>
</dbReference>
<dbReference type="InterPro" id="IPR013324">
    <property type="entry name" value="RNA_pol_sigma_r3/r4-like"/>
</dbReference>
<dbReference type="GO" id="GO:0016987">
    <property type="term" value="F:sigma factor activity"/>
    <property type="evidence" value="ECO:0007669"/>
    <property type="project" value="UniProtKB-KW"/>
</dbReference>
<evidence type="ECO:0000256" key="5">
    <source>
        <dbReference type="SAM" id="MobiDB-lite"/>
    </source>
</evidence>
<sequence>MSQFVSSESSEPVFDIPLGNSEMEGSESSEPLLEYYRNYLLKIANRKLDRDLSVKVPASDIVQNTLANAYLNYDQFRGETKFRLLGWLRTILENELATTKRRFITARKRDIGKEVSLYGNTACGTRNVGEIEDSLTPSQPVLREETRLLYETAMDRIPIHYRQVIQLRSLDDRSFNDVAEMIGKSVGATQKLWARAIEELRLELLKSDPRYYERL</sequence>
<dbReference type="SUPFAM" id="SSF88659">
    <property type="entry name" value="Sigma3 and sigma4 domains of RNA polymerase sigma factors"/>
    <property type="match status" value="1"/>
</dbReference>
<evidence type="ECO:0000259" key="7">
    <source>
        <dbReference type="Pfam" id="PF08281"/>
    </source>
</evidence>
<evidence type="ECO:0000313" key="8">
    <source>
        <dbReference type="EMBL" id="QDU82436.1"/>
    </source>
</evidence>
<evidence type="ECO:0000256" key="4">
    <source>
        <dbReference type="ARBA" id="ARBA00023163"/>
    </source>
</evidence>
<dbReference type="Gene3D" id="1.10.10.10">
    <property type="entry name" value="Winged helix-like DNA-binding domain superfamily/Winged helix DNA-binding domain"/>
    <property type="match status" value="1"/>
</dbReference>
<dbReference type="InterPro" id="IPR036388">
    <property type="entry name" value="WH-like_DNA-bd_sf"/>
</dbReference>
<dbReference type="InterPro" id="IPR007627">
    <property type="entry name" value="RNA_pol_sigma70_r2"/>
</dbReference>
<proteinExistence type="inferred from homology"/>
<dbReference type="RefSeq" id="WP_144998651.1">
    <property type="nucleotide sequence ID" value="NZ_CP036281.1"/>
</dbReference>
<evidence type="ECO:0000256" key="1">
    <source>
        <dbReference type="ARBA" id="ARBA00010641"/>
    </source>
</evidence>
<dbReference type="AlphaFoldDB" id="A0A518CT92"/>
<keyword evidence="9" id="KW-1185">Reference proteome</keyword>
<dbReference type="SUPFAM" id="SSF88946">
    <property type="entry name" value="Sigma2 domain of RNA polymerase sigma factors"/>
    <property type="match status" value="1"/>
</dbReference>
<feature type="region of interest" description="Disordered" evidence="5">
    <location>
        <begin position="1"/>
        <end position="26"/>
    </location>
</feature>
<feature type="domain" description="RNA polymerase sigma factor 70 region 4 type 2" evidence="7">
    <location>
        <begin position="149"/>
        <end position="199"/>
    </location>
</feature>
<protein>
    <submittedName>
        <fullName evidence="8">ECF RNA polymerase sigma-E factor</fullName>
    </submittedName>
</protein>
<dbReference type="Proteomes" id="UP000317178">
    <property type="component" value="Chromosome"/>
</dbReference>